<dbReference type="Pfam" id="PF26572">
    <property type="entry name" value="DUF8185"/>
    <property type="match status" value="1"/>
</dbReference>
<dbReference type="InterPro" id="IPR058323">
    <property type="entry name" value="DUF8010"/>
</dbReference>
<evidence type="ECO:0000259" key="2">
    <source>
        <dbReference type="Pfam" id="PF26572"/>
    </source>
</evidence>
<dbReference type="EMBL" id="JADPRT010000008">
    <property type="protein sequence ID" value="MBF9070487.1"/>
    <property type="molecule type" value="Genomic_DNA"/>
</dbReference>
<proteinExistence type="predicted"/>
<sequence>MSTAVEPLRFAEPQEVAPLADFLTRLLRYDRAAAVRLQTAGATLAVFARIPLGEAGPLVIRTARLAEAHPLDVTVSAGQWLEELGRDEPQEAAAADAEGDGALVLPPSITGPAWAGLLPPRSGWEHVADLPTAPLGAAVAAAVSEFRRAGEPGAGSGDALAEAIWSRRVHPSGLTLRALHAAHLTGLLRQAPQLALHQHPAWLRLTAPRGSVVVRRASTPGAGLGLSFGPSLGGRSPR</sequence>
<gene>
    <name evidence="3" type="ORF">I2501_20905</name>
</gene>
<dbReference type="Pfam" id="PF26035">
    <property type="entry name" value="DUF8010"/>
    <property type="match status" value="1"/>
</dbReference>
<dbReference type="Proteomes" id="UP000657385">
    <property type="component" value="Unassembled WGS sequence"/>
</dbReference>
<evidence type="ECO:0000313" key="3">
    <source>
        <dbReference type="EMBL" id="MBF9070487.1"/>
    </source>
</evidence>
<feature type="domain" description="DUF8185" evidence="2">
    <location>
        <begin position="119"/>
        <end position="218"/>
    </location>
</feature>
<accession>A0A931FD97</accession>
<feature type="domain" description="DUF8010" evidence="1">
    <location>
        <begin position="6"/>
        <end position="95"/>
    </location>
</feature>
<evidence type="ECO:0000259" key="1">
    <source>
        <dbReference type="Pfam" id="PF26035"/>
    </source>
</evidence>
<reference evidence="3" key="1">
    <citation type="submission" date="2020-11" db="EMBL/GenBank/DDBJ databases">
        <title>Isolation and identification of active actinomycetes.</title>
        <authorList>
            <person name="Yu B."/>
        </authorList>
    </citation>
    <scope>NUCLEOTIDE SEQUENCE</scope>
    <source>
        <strain evidence="3">NEAU-YB345</strain>
    </source>
</reference>
<dbReference type="AlphaFoldDB" id="A0A931FD97"/>
<dbReference type="InterPro" id="IPR058498">
    <property type="entry name" value="DUF8185"/>
</dbReference>
<organism evidence="3 4">
    <name type="scientific">Streptacidiphilus fuscans</name>
    <dbReference type="NCBI Taxonomy" id="2789292"/>
    <lineage>
        <taxon>Bacteria</taxon>
        <taxon>Bacillati</taxon>
        <taxon>Actinomycetota</taxon>
        <taxon>Actinomycetes</taxon>
        <taxon>Kitasatosporales</taxon>
        <taxon>Streptomycetaceae</taxon>
        <taxon>Streptacidiphilus</taxon>
    </lineage>
</organism>
<evidence type="ECO:0000313" key="4">
    <source>
        <dbReference type="Proteomes" id="UP000657385"/>
    </source>
</evidence>
<name>A0A931FD97_9ACTN</name>
<comment type="caution">
    <text evidence="3">The sequence shown here is derived from an EMBL/GenBank/DDBJ whole genome shotgun (WGS) entry which is preliminary data.</text>
</comment>
<protein>
    <submittedName>
        <fullName evidence="3">Uncharacterized protein</fullName>
    </submittedName>
</protein>
<keyword evidence="4" id="KW-1185">Reference proteome</keyword>
<dbReference type="RefSeq" id="WP_196195654.1">
    <property type="nucleotide sequence ID" value="NZ_JADPRT010000008.1"/>
</dbReference>